<dbReference type="Pfam" id="PF00230">
    <property type="entry name" value="MIP"/>
    <property type="match status" value="1"/>
</dbReference>
<protein>
    <submittedName>
        <fullName evidence="9">Aquaporin family protein</fullName>
    </submittedName>
</protein>
<keyword evidence="6 8" id="KW-0472">Membrane</keyword>
<dbReference type="InterPro" id="IPR000425">
    <property type="entry name" value="MIP"/>
</dbReference>
<dbReference type="Gene3D" id="1.20.1080.10">
    <property type="entry name" value="Glycerol uptake facilitator protein"/>
    <property type="match status" value="1"/>
</dbReference>
<dbReference type="PANTHER" id="PTHR43829:SF9">
    <property type="entry name" value="AQUAPORIN-9"/>
    <property type="match status" value="1"/>
</dbReference>
<feature type="transmembrane region" description="Helical" evidence="8">
    <location>
        <begin position="92"/>
        <end position="114"/>
    </location>
</feature>
<evidence type="ECO:0000256" key="7">
    <source>
        <dbReference type="RuleBase" id="RU000477"/>
    </source>
</evidence>
<comment type="subcellular location">
    <subcellularLocation>
        <location evidence="1">Membrane</location>
        <topology evidence="1">Multi-pass membrane protein</topology>
    </subcellularLocation>
</comment>
<evidence type="ECO:0000256" key="4">
    <source>
        <dbReference type="ARBA" id="ARBA00022692"/>
    </source>
</evidence>
<accession>A0A6H2EJG4</accession>
<evidence type="ECO:0000256" key="6">
    <source>
        <dbReference type="ARBA" id="ARBA00023136"/>
    </source>
</evidence>
<feature type="transmembrane region" description="Helical" evidence="8">
    <location>
        <begin position="144"/>
        <end position="160"/>
    </location>
</feature>
<reference evidence="9 10" key="1">
    <citation type="submission" date="2020-03" db="EMBL/GenBank/DDBJ databases">
        <title>Complete genome of Arcanobacterium buesumensis sp. nov. strain 2701.</title>
        <authorList>
            <person name="Borowiak M."/>
            <person name="Alssahen M."/>
            <person name="Laemmler C."/>
            <person name="Malorny B."/>
            <person name="Hassan A."/>
            <person name="Prenger-Berninghoff E."/>
            <person name="Ploetz M."/>
            <person name="Abdulmawjood A."/>
        </authorList>
    </citation>
    <scope>NUCLEOTIDE SEQUENCE [LARGE SCALE GENOMIC DNA]</scope>
    <source>
        <strain evidence="9 10">2701</strain>
    </source>
</reference>
<dbReference type="InterPro" id="IPR023271">
    <property type="entry name" value="Aquaporin-like"/>
</dbReference>
<organism evidence="9 10">
    <name type="scientific">Arcanobacterium buesumense</name>
    <dbReference type="NCBI Taxonomy" id="2722751"/>
    <lineage>
        <taxon>Bacteria</taxon>
        <taxon>Bacillati</taxon>
        <taxon>Actinomycetota</taxon>
        <taxon>Actinomycetes</taxon>
        <taxon>Actinomycetales</taxon>
        <taxon>Actinomycetaceae</taxon>
        <taxon>Arcanobacterium</taxon>
    </lineage>
</organism>
<dbReference type="InterPro" id="IPR022357">
    <property type="entry name" value="MIP_CS"/>
</dbReference>
<keyword evidence="4 7" id="KW-0812">Transmembrane</keyword>
<evidence type="ECO:0000313" key="10">
    <source>
        <dbReference type="Proteomes" id="UP000502298"/>
    </source>
</evidence>
<dbReference type="GO" id="GO:0005886">
    <property type="term" value="C:plasma membrane"/>
    <property type="evidence" value="ECO:0007669"/>
    <property type="project" value="TreeGrafter"/>
</dbReference>
<dbReference type="SUPFAM" id="SSF81338">
    <property type="entry name" value="Aquaporin-like"/>
    <property type="match status" value="1"/>
</dbReference>
<dbReference type="PANTHER" id="PTHR43829">
    <property type="entry name" value="AQUAPORIN OR AQUAGLYCEROPORIN RELATED"/>
    <property type="match status" value="1"/>
</dbReference>
<gene>
    <name evidence="9" type="ORF">HC352_01285</name>
</gene>
<feature type="transmembrane region" description="Helical" evidence="8">
    <location>
        <begin position="39"/>
        <end position="59"/>
    </location>
</feature>
<evidence type="ECO:0000313" key="9">
    <source>
        <dbReference type="EMBL" id="QJC21284.1"/>
    </source>
</evidence>
<dbReference type="AlphaFoldDB" id="A0A6H2EJG4"/>
<dbReference type="EMBL" id="CP050804">
    <property type="protein sequence ID" value="QJC21284.1"/>
    <property type="molecule type" value="Genomic_DNA"/>
</dbReference>
<name>A0A6H2EJG4_9ACTO</name>
<evidence type="ECO:0000256" key="5">
    <source>
        <dbReference type="ARBA" id="ARBA00022989"/>
    </source>
</evidence>
<evidence type="ECO:0000256" key="1">
    <source>
        <dbReference type="ARBA" id="ARBA00004141"/>
    </source>
</evidence>
<keyword evidence="10" id="KW-1185">Reference proteome</keyword>
<dbReference type="PRINTS" id="PR00783">
    <property type="entry name" value="MINTRINSICP"/>
</dbReference>
<keyword evidence="3 7" id="KW-0813">Transport</keyword>
<dbReference type="Proteomes" id="UP000502298">
    <property type="component" value="Chromosome"/>
</dbReference>
<proteinExistence type="inferred from homology"/>
<evidence type="ECO:0000256" key="8">
    <source>
        <dbReference type="SAM" id="Phobius"/>
    </source>
</evidence>
<feature type="transmembrane region" description="Helical" evidence="8">
    <location>
        <begin position="219"/>
        <end position="240"/>
    </location>
</feature>
<keyword evidence="5 8" id="KW-1133">Transmembrane helix</keyword>
<dbReference type="RefSeq" id="WP_168917226.1">
    <property type="nucleotide sequence ID" value="NZ_CP050804.1"/>
</dbReference>
<comment type="similarity">
    <text evidence="2 7">Belongs to the MIP/aquaporin (TC 1.A.8) family.</text>
</comment>
<feature type="transmembrane region" description="Helical" evidence="8">
    <location>
        <begin position="172"/>
        <end position="193"/>
    </location>
</feature>
<evidence type="ECO:0000256" key="3">
    <source>
        <dbReference type="ARBA" id="ARBA00022448"/>
    </source>
</evidence>
<feature type="transmembrane region" description="Helical" evidence="8">
    <location>
        <begin position="6"/>
        <end position="27"/>
    </location>
</feature>
<evidence type="ECO:0000256" key="2">
    <source>
        <dbReference type="ARBA" id="ARBA00006175"/>
    </source>
</evidence>
<dbReference type="InterPro" id="IPR050363">
    <property type="entry name" value="MIP/Aquaporin"/>
</dbReference>
<dbReference type="KEGG" id="arca:HC352_01285"/>
<dbReference type="GO" id="GO:0015254">
    <property type="term" value="F:glycerol channel activity"/>
    <property type="evidence" value="ECO:0007669"/>
    <property type="project" value="TreeGrafter"/>
</dbReference>
<dbReference type="PROSITE" id="PS00221">
    <property type="entry name" value="MIP"/>
    <property type="match status" value="1"/>
</dbReference>
<sequence>MSFYDIFISETLGTALLILLGVGVVATNLLTKSKGKGTGWLMINFGWGFAVMIGVYGAWKTGGHLNPAVTLGIAASGAEEFMPGIPVDASTITAYILGQMVGAMIGATLAWLTYKDHYTVHENQAEILGTFATGPEIRNYTSNLITEIIGTFVLVVWVIINGTTQTALGPLAVAIVIVSIGASLGGPTGYAINPARDLGPRIMHAILPIKGKGGSDWQYAWVPVVGPIIGGVLAGVLFGANALNLAGL</sequence>